<evidence type="ECO:0000313" key="1">
    <source>
        <dbReference type="EMBL" id="KKM72887.1"/>
    </source>
</evidence>
<name>A0A0F9MUJ4_9ZZZZ</name>
<dbReference type="EMBL" id="LAZR01009391">
    <property type="protein sequence ID" value="KKM72887.1"/>
    <property type="molecule type" value="Genomic_DNA"/>
</dbReference>
<sequence length="89" mass="10432">MQPELTESIEKTDIFLIVLSEYYHEDPECIEQVLYAKNLGKPMLIVKDINLVIPDIFERCIIIGIINELESAKETGKLIRERLNKWKRS</sequence>
<evidence type="ECO:0008006" key="2">
    <source>
        <dbReference type="Google" id="ProtNLM"/>
    </source>
</evidence>
<proteinExistence type="predicted"/>
<protein>
    <recommendedName>
        <fullName evidence="2">TIR domain-containing protein</fullName>
    </recommendedName>
</protein>
<gene>
    <name evidence="1" type="ORF">LCGC14_1416060</name>
</gene>
<reference evidence="1" key="1">
    <citation type="journal article" date="2015" name="Nature">
        <title>Complex archaea that bridge the gap between prokaryotes and eukaryotes.</title>
        <authorList>
            <person name="Spang A."/>
            <person name="Saw J.H."/>
            <person name="Jorgensen S.L."/>
            <person name="Zaremba-Niedzwiedzka K."/>
            <person name="Martijn J."/>
            <person name="Lind A.E."/>
            <person name="van Eijk R."/>
            <person name="Schleper C."/>
            <person name="Guy L."/>
            <person name="Ettema T.J."/>
        </authorList>
    </citation>
    <scope>NUCLEOTIDE SEQUENCE</scope>
</reference>
<organism evidence="1">
    <name type="scientific">marine sediment metagenome</name>
    <dbReference type="NCBI Taxonomy" id="412755"/>
    <lineage>
        <taxon>unclassified sequences</taxon>
        <taxon>metagenomes</taxon>
        <taxon>ecological metagenomes</taxon>
    </lineage>
</organism>
<dbReference type="InterPro" id="IPR035897">
    <property type="entry name" value="Toll_tir_struct_dom_sf"/>
</dbReference>
<comment type="caution">
    <text evidence="1">The sequence shown here is derived from an EMBL/GenBank/DDBJ whole genome shotgun (WGS) entry which is preliminary data.</text>
</comment>
<dbReference type="SUPFAM" id="SSF52200">
    <property type="entry name" value="Toll/Interleukin receptor TIR domain"/>
    <property type="match status" value="1"/>
</dbReference>
<dbReference type="AlphaFoldDB" id="A0A0F9MUJ4"/>
<accession>A0A0F9MUJ4</accession>